<dbReference type="Gene3D" id="3.40.640.10">
    <property type="entry name" value="Type I PLP-dependent aspartate aminotransferase-like (Major domain)"/>
    <property type="match status" value="1"/>
</dbReference>
<comment type="similarity">
    <text evidence="4">Belongs to the trans-sulfuration enzymes family.</text>
</comment>
<keyword evidence="6" id="KW-1185">Reference proteome</keyword>
<dbReference type="FunFam" id="3.40.640.10:FF:000046">
    <property type="entry name" value="Cystathionine gamma-lyase"/>
    <property type="match status" value="1"/>
</dbReference>
<feature type="modified residue" description="N6-(pyridoxal phosphate)lysine" evidence="3">
    <location>
        <position position="206"/>
    </location>
</feature>
<evidence type="ECO:0000256" key="4">
    <source>
        <dbReference type="RuleBase" id="RU362118"/>
    </source>
</evidence>
<dbReference type="GO" id="GO:0005737">
    <property type="term" value="C:cytoplasm"/>
    <property type="evidence" value="ECO:0007669"/>
    <property type="project" value="TreeGrafter"/>
</dbReference>
<evidence type="ECO:0000313" key="5">
    <source>
        <dbReference type="EMBL" id="SFI24687.1"/>
    </source>
</evidence>
<gene>
    <name evidence="5" type="ORF">SAMN05443292_1926</name>
</gene>
<proteinExistence type="inferred from homology"/>
<dbReference type="EMBL" id="FOQT01000003">
    <property type="protein sequence ID" value="SFI24687.1"/>
    <property type="molecule type" value="Genomic_DNA"/>
</dbReference>
<dbReference type="Pfam" id="PF01053">
    <property type="entry name" value="Cys_Met_Meta_PP"/>
    <property type="match status" value="1"/>
</dbReference>
<evidence type="ECO:0000256" key="3">
    <source>
        <dbReference type="PIRSR" id="PIRSR001434-2"/>
    </source>
</evidence>
<dbReference type="Proteomes" id="UP000198931">
    <property type="component" value="Unassembled WGS sequence"/>
</dbReference>
<dbReference type="InterPro" id="IPR015421">
    <property type="entry name" value="PyrdxlP-dep_Trfase_major"/>
</dbReference>
<name>A0A1I3GMJ8_9FLAO</name>
<keyword evidence="2 3" id="KW-0663">Pyridoxal phosphate</keyword>
<dbReference type="FunFam" id="3.90.1150.10:FF:000033">
    <property type="entry name" value="Cystathionine gamma-synthase"/>
    <property type="match status" value="1"/>
</dbReference>
<dbReference type="PIRSF" id="PIRSF001434">
    <property type="entry name" value="CGS"/>
    <property type="match status" value="1"/>
</dbReference>
<evidence type="ECO:0000313" key="6">
    <source>
        <dbReference type="Proteomes" id="UP000198931"/>
    </source>
</evidence>
<dbReference type="AlphaFoldDB" id="A0A1I3GMJ8"/>
<dbReference type="InterPro" id="IPR000277">
    <property type="entry name" value="Cys/Met-Metab_PyrdxlP-dep_enz"/>
</dbReference>
<dbReference type="GO" id="GO:0016846">
    <property type="term" value="F:carbon-sulfur lyase activity"/>
    <property type="evidence" value="ECO:0007669"/>
    <property type="project" value="TreeGrafter"/>
</dbReference>
<dbReference type="STRING" id="1125876.SAMN05443292_1926"/>
<dbReference type="OrthoDB" id="9803729at2"/>
<comment type="cofactor">
    <cofactor evidence="1 4">
        <name>pyridoxal 5'-phosphate</name>
        <dbReference type="ChEBI" id="CHEBI:597326"/>
    </cofactor>
</comment>
<dbReference type="InterPro" id="IPR015422">
    <property type="entry name" value="PyrdxlP-dep_Trfase_small"/>
</dbReference>
<dbReference type="GO" id="GO:0009086">
    <property type="term" value="P:methionine biosynthetic process"/>
    <property type="evidence" value="ECO:0007669"/>
    <property type="project" value="UniProtKB-ARBA"/>
</dbReference>
<dbReference type="PANTHER" id="PTHR11808">
    <property type="entry name" value="TRANS-SULFURATION ENZYME FAMILY MEMBER"/>
    <property type="match status" value="1"/>
</dbReference>
<dbReference type="PANTHER" id="PTHR11808:SF80">
    <property type="entry name" value="CYSTATHIONINE GAMMA-LYASE"/>
    <property type="match status" value="1"/>
</dbReference>
<dbReference type="SUPFAM" id="SSF53383">
    <property type="entry name" value="PLP-dependent transferases"/>
    <property type="match status" value="1"/>
</dbReference>
<dbReference type="GO" id="GO:0019346">
    <property type="term" value="P:transsulfuration"/>
    <property type="evidence" value="ECO:0007669"/>
    <property type="project" value="InterPro"/>
</dbReference>
<accession>A0A1I3GMJ8</accession>
<protein>
    <submittedName>
        <fullName evidence="5">O-succinylhomoserine sulfhydrylase</fullName>
    </submittedName>
</protein>
<dbReference type="Gene3D" id="3.90.1150.10">
    <property type="entry name" value="Aspartate Aminotransferase, domain 1"/>
    <property type="match status" value="1"/>
</dbReference>
<dbReference type="PROSITE" id="PS00868">
    <property type="entry name" value="CYS_MET_METAB_PP"/>
    <property type="match status" value="1"/>
</dbReference>
<dbReference type="CDD" id="cd00614">
    <property type="entry name" value="CGS_like"/>
    <property type="match status" value="1"/>
</dbReference>
<evidence type="ECO:0000256" key="2">
    <source>
        <dbReference type="ARBA" id="ARBA00022898"/>
    </source>
</evidence>
<dbReference type="RefSeq" id="WP_090080034.1">
    <property type="nucleotide sequence ID" value="NZ_FOQT01000003.1"/>
</dbReference>
<evidence type="ECO:0000256" key="1">
    <source>
        <dbReference type="ARBA" id="ARBA00001933"/>
    </source>
</evidence>
<sequence>MKSKNFETIAIRENIEKSPHKEHSTPIYLTSSYQFDSAEEMRDLFTGDIEGNIYSRYSNPNTNELIEKIAGLEKMENAWCTSSGMAAVFTTFMALLKNGDHILSSSSVFGSTHQLFFNIFPNYGITTSYASIHNLDDWEKLIQPNTKIIYAETPSNPALDLIDLEVLGKLAKKHNLILIIDNCFTTPYLQTPVDFGCDISIHSATKYIDGQGRGLGGLIVGSNELIAKIEAFARHSGPALSPFNAWMFSKSLETLAVRMDRHCDNALEIAEFLEKSEFVEKVKYPFLPSHPQFEIAKKQMKKGGGMVTFYFKGSLEKGVKFINSLKMCSISANLGDTKTIVTHPASSTHSKLTEEERNSVDITYNLIRISVGLESIDDIKEDINQALNVAFA</sequence>
<dbReference type="GO" id="GO:0030170">
    <property type="term" value="F:pyridoxal phosphate binding"/>
    <property type="evidence" value="ECO:0007669"/>
    <property type="project" value="InterPro"/>
</dbReference>
<reference evidence="5 6" key="1">
    <citation type="submission" date="2016-10" db="EMBL/GenBank/DDBJ databases">
        <authorList>
            <person name="de Groot N.N."/>
        </authorList>
    </citation>
    <scope>NUCLEOTIDE SEQUENCE [LARGE SCALE GENOMIC DNA]</scope>
    <source>
        <strain evidence="5 6">DSM 26000</strain>
    </source>
</reference>
<dbReference type="InterPro" id="IPR054542">
    <property type="entry name" value="Cys_met_metab_PP"/>
</dbReference>
<dbReference type="InterPro" id="IPR015424">
    <property type="entry name" value="PyrdxlP-dep_Trfase"/>
</dbReference>
<organism evidence="5 6">
    <name type="scientific">Halpernia frigidisoli</name>
    <dbReference type="NCBI Taxonomy" id="1125876"/>
    <lineage>
        <taxon>Bacteria</taxon>
        <taxon>Pseudomonadati</taxon>
        <taxon>Bacteroidota</taxon>
        <taxon>Flavobacteriia</taxon>
        <taxon>Flavobacteriales</taxon>
        <taxon>Weeksellaceae</taxon>
        <taxon>Chryseobacterium group</taxon>
        <taxon>Halpernia</taxon>
    </lineage>
</organism>